<evidence type="ECO:0000313" key="2">
    <source>
        <dbReference type="Proteomes" id="UP001157418"/>
    </source>
</evidence>
<comment type="caution">
    <text evidence="1">The sequence shown here is derived from an EMBL/GenBank/DDBJ whole genome shotgun (WGS) entry which is preliminary data.</text>
</comment>
<reference evidence="1 2" key="1">
    <citation type="submission" date="2022-01" db="EMBL/GenBank/DDBJ databases">
        <authorList>
            <person name="Xiong W."/>
            <person name="Schranz E."/>
        </authorList>
    </citation>
    <scope>NUCLEOTIDE SEQUENCE [LARGE SCALE GENOMIC DNA]</scope>
</reference>
<dbReference type="AlphaFoldDB" id="A0AAU9PT59"/>
<accession>A0AAU9PT59</accession>
<name>A0AAU9PT59_9ASTR</name>
<dbReference type="EMBL" id="CAKMRJ010005745">
    <property type="protein sequence ID" value="CAH1453592.1"/>
    <property type="molecule type" value="Genomic_DNA"/>
</dbReference>
<evidence type="ECO:0000313" key="1">
    <source>
        <dbReference type="EMBL" id="CAH1453592.1"/>
    </source>
</evidence>
<sequence>MGVNALFQLTSYLASEFPPEVIMLDDVIPNPDMDPVIVIPDSLVILFGFGSDAFSVDQLFETFCPLIAPSHIGSSCFVDGVSIDVPCASRKYGRPSFILFEEELDEACRLIARVENIISTMLERDLKFFDGLLTLRDQLLVVKFNLRVAKGMKLVGEEMLLKVREIYANLSIRYYDIVAKVVMPENQKSLVEAYYAACLQEKDVSSCL</sequence>
<gene>
    <name evidence="1" type="ORF">LVIROSA_LOCUS38826</name>
</gene>
<proteinExistence type="predicted"/>
<organism evidence="1 2">
    <name type="scientific">Lactuca virosa</name>
    <dbReference type="NCBI Taxonomy" id="75947"/>
    <lineage>
        <taxon>Eukaryota</taxon>
        <taxon>Viridiplantae</taxon>
        <taxon>Streptophyta</taxon>
        <taxon>Embryophyta</taxon>
        <taxon>Tracheophyta</taxon>
        <taxon>Spermatophyta</taxon>
        <taxon>Magnoliopsida</taxon>
        <taxon>eudicotyledons</taxon>
        <taxon>Gunneridae</taxon>
        <taxon>Pentapetalae</taxon>
        <taxon>asterids</taxon>
        <taxon>campanulids</taxon>
        <taxon>Asterales</taxon>
        <taxon>Asteraceae</taxon>
        <taxon>Cichorioideae</taxon>
        <taxon>Cichorieae</taxon>
        <taxon>Lactucinae</taxon>
        <taxon>Lactuca</taxon>
    </lineage>
</organism>
<protein>
    <submittedName>
        <fullName evidence="1">Uncharacterized protein</fullName>
    </submittedName>
</protein>
<dbReference type="Proteomes" id="UP001157418">
    <property type="component" value="Unassembled WGS sequence"/>
</dbReference>
<keyword evidence="2" id="KW-1185">Reference proteome</keyword>